<dbReference type="AlphaFoldDB" id="A0A0U5JFV1"/>
<keyword evidence="2" id="KW-1185">Reference proteome</keyword>
<name>A0A0U5JFV1_9BACT</name>
<proteinExistence type="predicted"/>
<evidence type="ECO:0008006" key="3">
    <source>
        <dbReference type="Google" id="ProtNLM"/>
    </source>
</evidence>
<dbReference type="KEGG" id="pnl:PNK_1868"/>
<organism evidence="1 2">
    <name type="scientific">Candidatus Protochlamydia naegleriophila</name>
    <dbReference type="NCBI Taxonomy" id="389348"/>
    <lineage>
        <taxon>Bacteria</taxon>
        <taxon>Pseudomonadati</taxon>
        <taxon>Chlamydiota</taxon>
        <taxon>Chlamydiia</taxon>
        <taxon>Parachlamydiales</taxon>
        <taxon>Parachlamydiaceae</taxon>
        <taxon>Candidatus Protochlamydia</taxon>
    </lineage>
</organism>
<dbReference type="InParanoid" id="A0A0U5JFV1"/>
<reference evidence="2" key="1">
    <citation type="submission" date="2015-09" db="EMBL/GenBank/DDBJ databases">
        <authorList>
            <person name="Bertelli C."/>
        </authorList>
    </citation>
    <scope>NUCLEOTIDE SEQUENCE [LARGE SCALE GENOMIC DNA]</scope>
    <source>
        <strain evidence="2">KNic</strain>
    </source>
</reference>
<dbReference type="PATRIC" id="fig|389348.3.peg.2097"/>
<gene>
    <name evidence="1" type="ORF">PNK_1868</name>
</gene>
<evidence type="ECO:0000313" key="1">
    <source>
        <dbReference type="EMBL" id="CUI17474.1"/>
    </source>
</evidence>
<sequence>MKKQCLDAPQLYDHSNYQYLEWPGTQYEQNYIAPFLSSPSSNYVSNVKTKMCVLKMGEQLFPLTVNDAEYDNSYVTSPFTMYITYGKQELRFLNNQLLSQLLSIPLASLGTLLKVSEINRVACVNNWLLSTNLYHNLENISLKKLTCHLIERFPQHAIMFRSLNRHTNAALMDSLQECGYLFVPSREVFIFDKKLKDYAHRRVTQQDFDLLKTTPYQILSHEDITEKDYERIVELYYLLYIDKYSDCNPKFTPAFIKLCHQQKLMNFHGLRGVDGHLVGIITSFNRNGILATPIVGYDTQLSPKEGLYRMLTALSLQESLDKGLVFNMSAGVSEFKKWRGGVGFIEYSALYCQHLPFYRRVPWNILHFLMTRIAIPMLHRYKF</sequence>
<dbReference type="RefSeq" id="WP_059061671.1">
    <property type="nucleotide sequence ID" value="NZ_LN879502.1"/>
</dbReference>
<dbReference type="EMBL" id="LN879502">
    <property type="protein sequence ID" value="CUI17474.1"/>
    <property type="molecule type" value="Genomic_DNA"/>
</dbReference>
<accession>A0A0U5JFV1</accession>
<dbReference type="Proteomes" id="UP000069902">
    <property type="component" value="Chromosome cPNK"/>
</dbReference>
<dbReference type="STRING" id="389348.PNK_1868"/>
<protein>
    <recommendedName>
        <fullName evidence="3">BioF2-like acetyltransferase domain-containing protein</fullName>
    </recommendedName>
</protein>
<evidence type="ECO:0000313" key="2">
    <source>
        <dbReference type="Proteomes" id="UP000069902"/>
    </source>
</evidence>